<comment type="function">
    <text evidence="1">Thiol-specific peroxidase that catalyzes the reduction of hydrogen peroxide and organic hydroperoxides to water and alcohols, respectively. Plays a role in cell protection against oxidative stress by detoxifying peroxides and as sensor of hydrogen peroxide-mediated signaling events.</text>
</comment>
<dbReference type="EC" id="1.11.1.24" evidence="3"/>
<comment type="similarity">
    <text evidence="10">Belongs to the peroxiredoxin family. BCP/PrxQ subfamily.</text>
</comment>
<evidence type="ECO:0000256" key="8">
    <source>
        <dbReference type="ARBA" id="ARBA00023284"/>
    </source>
</evidence>
<comment type="subunit">
    <text evidence="2">Monomer.</text>
</comment>
<dbReference type="InterPro" id="IPR013766">
    <property type="entry name" value="Thioredoxin_domain"/>
</dbReference>
<dbReference type="FunFam" id="3.40.30.10:FF:000007">
    <property type="entry name" value="Thioredoxin-dependent thiol peroxidase"/>
    <property type="match status" value="1"/>
</dbReference>
<evidence type="ECO:0000256" key="13">
    <source>
        <dbReference type="SAM" id="MobiDB-lite"/>
    </source>
</evidence>
<dbReference type="PROSITE" id="PS51352">
    <property type="entry name" value="THIOREDOXIN_2"/>
    <property type="match status" value="1"/>
</dbReference>
<dbReference type="SUPFAM" id="SSF52833">
    <property type="entry name" value="Thioredoxin-like"/>
    <property type="match status" value="1"/>
</dbReference>
<keyword evidence="8" id="KW-0676">Redox-active center</keyword>
<dbReference type="CDD" id="cd03017">
    <property type="entry name" value="PRX_BCP"/>
    <property type="match status" value="1"/>
</dbReference>
<evidence type="ECO:0000256" key="11">
    <source>
        <dbReference type="ARBA" id="ARBA00042639"/>
    </source>
</evidence>
<feature type="domain" description="Thioredoxin" evidence="14">
    <location>
        <begin position="113"/>
        <end position="264"/>
    </location>
</feature>
<evidence type="ECO:0000256" key="1">
    <source>
        <dbReference type="ARBA" id="ARBA00003330"/>
    </source>
</evidence>
<dbReference type="EMBL" id="CP050292">
    <property type="protein sequence ID" value="QND71336.1"/>
    <property type="molecule type" value="Genomic_DNA"/>
</dbReference>
<sequence length="264" mass="27243">MAKKASKKPAKAAAKKTAKTASPSKAKKPAKAATKSPAKKAAAKQAKPMAKAVSKALAKPAAKVAKAPVAKKAPATKTIAAKASPKAVAKPAPPSVAAPKTTREKIAPAPSVAAEGAKAPAFQLPRDGGATVSLSDYAGQKLVIFFYPRASTPGCTKEAIDFTRLSADFQATNAAVLGVSADPLKAQESFRDKFALGVPLLSDATQSMLKAYGAWGEKSMYGKTFEGVLRTTVLIDAKGNVAKIWHSVKVDGHADAVLEEARRI</sequence>
<feature type="compositionally biased region" description="Basic residues" evidence="13">
    <location>
        <begin position="1"/>
        <end position="18"/>
    </location>
</feature>
<dbReference type="GO" id="GO:0045454">
    <property type="term" value="P:cell redox homeostasis"/>
    <property type="evidence" value="ECO:0007669"/>
    <property type="project" value="TreeGrafter"/>
</dbReference>
<feature type="compositionally biased region" description="Low complexity" evidence="13">
    <location>
        <begin position="43"/>
        <end position="90"/>
    </location>
</feature>
<keyword evidence="6" id="KW-0560">Oxidoreductase</keyword>
<reference evidence="16" key="1">
    <citation type="journal article" date="2020" name="Mol. Plant Microbe">
        <title>Rhizobial microsymbionts of the narrowly endemic Oxytropis species growing in Kamchatka are characterized by significant genetic diversity and possess a set of genes that are associated with T3SS and T6SS secretion systems and can affect the development of symbiosis.</title>
        <authorList>
            <person name="Safronova V."/>
            <person name="Guro P."/>
            <person name="Sazanova A."/>
            <person name="Kuznetsova I."/>
            <person name="Belimov A."/>
            <person name="Yakubov V."/>
            <person name="Chirak E."/>
            <person name="Afonin A."/>
            <person name="Gogolev Y."/>
            <person name="Andronov E."/>
            <person name="Tikhonovich I."/>
        </authorList>
    </citation>
    <scope>NUCLEOTIDE SEQUENCE [LARGE SCALE GENOMIC DNA]</scope>
    <source>
        <strain evidence="16">581</strain>
    </source>
</reference>
<evidence type="ECO:0000259" key="14">
    <source>
        <dbReference type="PROSITE" id="PS51352"/>
    </source>
</evidence>
<dbReference type="GO" id="GO:0005737">
    <property type="term" value="C:cytoplasm"/>
    <property type="evidence" value="ECO:0007669"/>
    <property type="project" value="TreeGrafter"/>
</dbReference>
<proteinExistence type="inferred from homology"/>
<evidence type="ECO:0000313" key="15">
    <source>
        <dbReference type="EMBL" id="QND71336.1"/>
    </source>
</evidence>
<evidence type="ECO:0000256" key="12">
    <source>
        <dbReference type="ARBA" id="ARBA00049091"/>
    </source>
</evidence>
<organism evidence="15 16">
    <name type="scientific">Tardiphaga robiniae</name>
    <dbReference type="NCBI Taxonomy" id="943830"/>
    <lineage>
        <taxon>Bacteria</taxon>
        <taxon>Pseudomonadati</taxon>
        <taxon>Pseudomonadota</taxon>
        <taxon>Alphaproteobacteria</taxon>
        <taxon>Hyphomicrobiales</taxon>
        <taxon>Nitrobacteraceae</taxon>
        <taxon>Tardiphaga</taxon>
    </lineage>
</organism>
<name>A0A7G6TX54_9BRAD</name>
<evidence type="ECO:0000256" key="5">
    <source>
        <dbReference type="ARBA" id="ARBA00022862"/>
    </source>
</evidence>
<dbReference type="Pfam" id="PF00578">
    <property type="entry name" value="AhpC-TSA"/>
    <property type="match status" value="1"/>
</dbReference>
<dbReference type="Proteomes" id="UP000515291">
    <property type="component" value="Chromosome"/>
</dbReference>
<feature type="region of interest" description="Disordered" evidence="13">
    <location>
        <begin position="1"/>
        <end position="104"/>
    </location>
</feature>
<dbReference type="PANTHER" id="PTHR42801:SF4">
    <property type="entry name" value="AHPC_TSA FAMILY PROTEIN"/>
    <property type="match status" value="1"/>
</dbReference>
<dbReference type="InterPro" id="IPR050924">
    <property type="entry name" value="Peroxiredoxin_BCP/PrxQ"/>
</dbReference>
<evidence type="ECO:0000256" key="7">
    <source>
        <dbReference type="ARBA" id="ARBA00023157"/>
    </source>
</evidence>
<dbReference type="AlphaFoldDB" id="A0A7G6TX54"/>
<dbReference type="RefSeq" id="WP_184516939.1">
    <property type="nucleotide sequence ID" value="NZ_CP050292.1"/>
</dbReference>
<evidence type="ECO:0000256" key="6">
    <source>
        <dbReference type="ARBA" id="ARBA00023002"/>
    </source>
</evidence>
<keyword evidence="5" id="KW-0049">Antioxidant</keyword>
<evidence type="ECO:0000313" key="16">
    <source>
        <dbReference type="Proteomes" id="UP000515291"/>
    </source>
</evidence>
<keyword evidence="4" id="KW-0575">Peroxidase</keyword>
<evidence type="ECO:0000256" key="2">
    <source>
        <dbReference type="ARBA" id="ARBA00011245"/>
    </source>
</evidence>
<dbReference type="Gene3D" id="3.40.30.10">
    <property type="entry name" value="Glutaredoxin"/>
    <property type="match status" value="1"/>
</dbReference>
<evidence type="ECO:0000256" key="3">
    <source>
        <dbReference type="ARBA" id="ARBA00013017"/>
    </source>
</evidence>
<dbReference type="KEGG" id="trb:HB776_08860"/>
<dbReference type="GO" id="GO:0034599">
    <property type="term" value="P:cellular response to oxidative stress"/>
    <property type="evidence" value="ECO:0007669"/>
    <property type="project" value="TreeGrafter"/>
</dbReference>
<dbReference type="InterPro" id="IPR000866">
    <property type="entry name" value="AhpC/TSA"/>
</dbReference>
<gene>
    <name evidence="15" type="ORF">HB776_08860</name>
</gene>
<evidence type="ECO:0000256" key="9">
    <source>
        <dbReference type="ARBA" id="ARBA00032824"/>
    </source>
</evidence>
<protein>
    <recommendedName>
        <fullName evidence="3">thioredoxin-dependent peroxiredoxin</fullName>
        <ecNumber evidence="3">1.11.1.24</ecNumber>
    </recommendedName>
    <alternativeName>
        <fullName evidence="9">Thioredoxin peroxidase</fullName>
    </alternativeName>
    <alternativeName>
        <fullName evidence="11">Thioredoxin-dependent peroxiredoxin Bcp</fullName>
    </alternativeName>
</protein>
<keyword evidence="7" id="KW-1015">Disulfide bond</keyword>
<dbReference type="InterPro" id="IPR036249">
    <property type="entry name" value="Thioredoxin-like_sf"/>
</dbReference>
<accession>A0A7G6TX54</accession>
<evidence type="ECO:0000256" key="10">
    <source>
        <dbReference type="ARBA" id="ARBA00038489"/>
    </source>
</evidence>
<dbReference type="GO" id="GO:0008379">
    <property type="term" value="F:thioredoxin peroxidase activity"/>
    <property type="evidence" value="ECO:0007669"/>
    <property type="project" value="TreeGrafter"/>
</dbReference>
<comment type="catalytic activity">
    <reaction evidence="12">
        <text>a hydroperoxide + [thioredoxin]-dithiol = an alcohol + [thioredoxin]-disulfide + H2O</text>
        <dbReference type="Rhea" id="RHEA:62620"/>
        <dbReference type="Rhea" id="RHEA-COMP:10698"/>
        <dbReference type="Rhea" id="RHEA-COMP:10700"/>
        <dbReference type="ChEBI" id="CHEBI:15377"/>
        <dbReference type="ChEBI" id="CHEBI:29950"/>
        <dbReference type="ChEBI" id="CHEBI:30879"/>
        <dbReference type="ChEBI" id="CHEBI:35924"/>
        <dbReference type="ChEBI" id="CHEBI:50058"/>
        <dbReference type="EC" id="1.11.1.24"/>
    </reaction>
</comment>
<dbReference type="PANTHER" id="PTHR42801">
    <property type="entry name" value="THIOREDOXIN-DEPENDENT PEROXIDE REDUCTASE"/>
    <property type="match status" value="1"/>
</dbReference>
<evidence type="ECO:0000256" key="4">
    <source>
        <dbReference type="ARBA" id="ARBA00022559"/>
    </source>
</evidence>